<dbReference type="EMBL" id="JAINUF010000003">
    <property type="protein sequence ID" value="KAJ8368801.1"/>
    <property type="molecule type" value="Genomic_DNA"/>
</dbReference>
<feature type="compositionally biased region" description="Low complexity" evidence="1">
    <location>
        <begin position="98"/>
        <end position="113"/>
    </location>
</feature>
<dbReference type="Pfam" id="PF15157">
    <property type="entry name" value="IQCJ-SCHIP1"/>
    <property type="match status" value="1"/>
</dbReference>
<sequence length="175" mass="19698">QARASRSRFLSAAEKLPSSPLEELKRLQNGLKHVSDGRYQLHNRQLTNLENNLAQTVASMRPLESKVLIIQRAWRDFIQRQDVLQNGCLEKRSPSPPSMSSSGKMSTSISMTTLSDGSTPNRTSSKSSFPEEFPVFWWKGGRERCKAGFGHTACAPAVTHGSRRRRRRGEGERDE</sequence>
<evidence type="ECO:0000313" key="3">
    <source>
        <dbReference type="EMBL" id="KAJ8368801.1"/>
    </source>
</evidence>
<evidence type="ECO:0000313" key="4">
    <source>
        <dbReference type="Proteomes" id="UP001152622"/>
    </source>
</evidence>
<dbReference type="AlphaFoldDB" id="A0A9Q1FW59"/>
<dbReference type="PANTHER" id="PTHR35976:SF1">
    <property type="entry name" value="IQ DOMAIN-CONTAINING PROTEIN J"/>
    <property type="match status" value="1"/>
</dbReference>
<reference evidence="3" key="1">
    <citation type="journal article" date="2023" name="Science">
        <title>Genome structures resolve the early diversification of teleost fishes.</title>
        <authorList>
            <person name="Parey E."/>
            <person name="Louis A."/>
            <person name="Montfort J."/>
            <person name="Bouchez O."/>
            <person name="Roques C."/>
            <person name="Iampietro C."/>
            <person name="Lluch J."/>
            <person name="Castinel A."/>
            <person name="Donnadieu C."/>
            <person name="Desvignes T."/>
            <person name="Floi Bucao C."/>
            <person name="Jouanno E."/>
            <person name="Wen M."/>
            <person name="Mejri S."/>
            <person name="Dirks R."/>
            <person name="Jansen H."/>
            <person name="Henkel C."/>
            <person name="Chen W.J."/>
            <person name="Zahm M."/>
            <person name="Cabau C."/>
            <person name="Klopp C."/>
            <person name="Thompson A.W."/>
            <person name="Robinson-Rechavi M."/>
            <person name="Braasch I."/>
            <person name="Lecointre G."/>
            <person name="Bobe J."/>
            <person name="Postlethwait J.H."/>
            <person name="Berthelot C."/>
            <person name="Roest Crollius H."/>
            <person name="Guiguen Y."/>
        </authorList>
    </citation>
    <scope>NUCLEOTIDE SEQUENCE</scope>
    <source>
        <strain evidence="3">WJC10195</strain>
    </source>
</reference>
<keyword evidence="4" id="KW-1185">Reference proteome</keyword>
<dbReference type="OrthoDB" id="8932997at2759"/>
<gene>
    <name evidence="3" type="ORF">SKAU_G00088290</name>
</gene>
<feature type="non-terminal residue" evidence="3">
    <location>
        <position position="175"/>
    </location>
</feature>
<feature type="domain" description="Fusion protein IQCJ-SCHIP1 N-terminal" evidence="2">
    <location>
        <begin position="22"/>
        <end position="120"/>
    </location>
</feature>
<feature type="region of interest" description="Disordered" evidence="1">
    <location>
        <begin position="149"/>
        <end position="175"/>
    </location>
</feature>
<proteinExistence type="predicted"/>
<name>A0A9Q1FW59_SYNKA</name>
<dbReference type="PANTHER" id="PTHR35976">
    <property type="entry name" value="IQ DOMAIN-CONTAINING PROTEIN J"/>
    <property type="match status" value="1"/>
</dbReference>
<feature type="compositionally biased region" description="Polar residues" evidence="1">
    <location>
        <begin position="114"/>
        <end position="128"/>
    </location>
</feature>
<feature type="region of interest" description="Disordered" evidence="1">
    <location>
        <begin position="88"/>
        <end position="129"/>
    </location>
</feature>
<organism evidence="3 4">
    <name type="scientific">Synaphobranchus kaupii</name>
    <name type="common">Kaup's arrowtooth eel</name>
    <dbReference type="NCBI Taxonomy" id="118154"/>
    <lineage>
        <taxon>Eukaryota</taxon>
        <taxon>Metazoa</taxon>
        <taxon>Chordata</taxon>
        <taxon>Craniata</taxon>
        <taxon>Vertebrata</taxon>
        <taxon>Euteleostomi</taxon>
        <taxon>Actinopterygii</taxon>
        <taxon>Neopterygii</taxon>
        <taxon>Teleostei</taxon>
        <taxon>Anguilliformes</taxon>
        <taxon>Synaphobranchidae</taxon>
        <taxon>Synaphobranchus</taxon>
    </lineage>
</organism>
<protein>
    <recommendedName>
        <fullName evidence="2">Fusion protein IQCJ-SCHIP1 N-terminal domain-containing protein</fullName>
    </recommendedName>
</protein>
<dbReference type="InterPro" id="IPR029362">
    <property type="entry name" value="IQCJ-SCHIP1_N"/>
</dbReference>
<evidence type="ECO:0000256" key="1">
    <source>
        <dbReference type="SAM" id="MobiDB-lite"/>
    </source>
</evidence>
<dbReference type="Proteomes" id="UP001152622">
    <property type="component" value="Chromosome 3"/>
</dbReference>
<comment type="caution">
    <text evidence="3">The sequence shown here is derived from an EMBL/GenBank/DDBJ whole genome shotgun (WGS) entry which is preliminary data.</text>
</comment>
<dbReference type="InterPro" id="IPR053113">
    <property type="entry name" value="IQ_domain_protein"/>
</dbReference>
<evidence type="ECO:0000259" key="2">
    <source>
        <dbReference type="Pfam" id="PF15157"/>
    </source>
</evidence>
<accession>A0A9Q1FW59</accession>